<evidence type="ECO:0000259" key="6">
    <source>
        <dbReference type="PROSITE" id="PS50089"/>
    </source>
</evidence>
<evidence type="ECO:0000313" key="8">
    <source>
        <dbReference type="EMBL" id="KAL3857861.1"/>
    </source>
</evidence>
<evidence type="ECO:0008006" key="10">
    <source>
        <dbReference type="Google" id="ProtNLM"/>
    </source>
</evidence>
<dbReference type="InterPro" id="IPR057299">
    <property type="entry name" value="RNF34_RFFL_SAP"/>
</dbReference>
<proteinExistence type="predicted"/>
<dbReference type="SUPFAM" id="SSF57903">
    <property type="entry name" value="FYVE/PHD zinc finger"/>
    <property type="match status" value="1"/>
</dbReference>
<keyword evidence="9" id="KW-1185">Reference proteome</keyword>
<gene>
    <name evidence="8" type="ORF">ACJMK2_012491</name>
</gene>
<dbReference type="PROSITE" id="PS50178">
    <property type="entry name" value="ZF_FYVE"/>
    <property type="match status" value="1"/>
</dbReference>
<dbReference type="FunFam" id="3.30.40.10:FF:000110">
    <property type="entry name" value="E3 ubiquitin-protein ligase RNF34 isoform X1"/>
    <property type="match status" value="1"/>
</dbReference>
<evidence type="ECO:0000256" key="5">
    <source>
        <dbReference type="SAM" id="MobiDB-lite"/>
    </source>
</evidence>
<dbReference type="PROSITE" id="PS50089">
    <property type="entry name" value="ZF_RING_2"/>
    <property type="match status" value="1"/>
</dbReference>
<dbReference type="Proteomes" id="UP001634394">
    <property type="component" value="Unassembled WGS sequence"/>
</dbReference>
<accession>A0ABD3V9J0</accession>
<dbReference type="GO" id="GO:0008270">
    <property type="term" value="F:zinc ion binding"/>
    <property type="evidence" value="ECO:0007669"/>
    <property type="project" value="UniProtKB-KW"/>
</dbReference>
<dbReference type="PANTHER" id="PTHR14879:SF15">
    <property type="entry name" value="E3 UBIQUITIN-PROTEIN LIGASE RIFIFYLIN-LIKE PROTEIN"/>
    <property type="match status" value="1"/>
</dbReference>
<protein>
    <recommendedName>
        <fullName evidence="10">E3 ubiquitin-protein ligase RNF34</fullName>
    </recommendedName>
</protein>
<name>A0ABD3V9J0_SINWO</name>
<feature type="compositionally biased region" description="Polar residues" evidence="5">
    <location>
        <begin position="142"/>
        <end position="173"/>
    </location>
</feature>
<keyword evidence="2 4" id="KW-0863">Zinc-finger</keyword>
<evidence type="ECO:0000256" key="1">
    <source>
        <dbReference type="ARBA" id="ARBA00022723"/>
    </source>
</evidence>
<dbReference type="Pfam" id="PF22968">
    <property type="entry name" value="RNF34L-like_3rd"/>
    <property type="match status" value="1"/>
</dbReference>
<feature type="region of interest" description="Disordered" evidence="5">
    <location>
        <begin position="216"/>
        <end position="237"/>
    </location>
</feature>
<dbReference type="PANTHER" id="PTHR14879">
    <property type="entry name" value="CASPASE REGULATOR, RING FINGER DOMAIN-CONTAINING"/>
    <property type="match status" value="1"/>
</dbReference>
<dbReference type="Pfam" id="PF23632">
    <property type="entry name" value="SAP_RNF34_RFFL"/>
    <property type="match status" value="1"/>
</dbReference>
<keyword evidence="3" id="KW-0862">Zinc</keyword>
<keyword evidence="1" id="KW-0479">Metal-binding</keyword>
<feature type="domain" description="FYVE-type" evidence="7">
    <location>
        <begin position="35"/>
        <end position="93"/>
    </location>
</feature>
<dbReference type="CDD" id="cd16500">
    <property type="entry name" value="RING-HC_CARP"/>
    <property type="match status" value="1"/>
</dbReference>
<sequence length="378" mass="42652">MGNGAARMSGGLSGGTPITIHIRAGHGNMPTFTSSNEIGQCEGCPQVFSALNKKKICKDCERNFCSNCVLQQQLNPGDLTGLWQCKMCQTLISGTFTRSELTSWKIKDLKALLQKRKIDISACREKKDLIDVIFANFGCNDQNGSQSSRSSQPAGTTTNSSQFGGHNQRQTDPSEMRQSYEQQQEQQRLNDQQREQHQQHARMTGELLLEAMRQQLQQEATENSQRDNQKNDSSQETEAQIIAVQITLNDIKSEKEIDDLSIKQLKKLLLSNFVDYKGCCERWELEQRVRRLWKEDQINKQKAEDVRKAEENPQKTSNVNATVAANEDDICKICMDAAIDCVLLECGHMVTCTSCGKRLAECPMCRQYVSRAVHIFKS</sequence>
<dbReference type="SMART" id="SM00184">
    <property type="entry name" value="RING"/>
    <property type="match status" value="2"/>
</dbReference>
<dbReference type="InterPro" id="IPR051728">
    <property type="entry name" value="RING-FYVE_E3_ubiquitin-ligase"/>
</dbReference>
<feature type="domain" description="RING-type" evidence="6">
    <location>
        <begin position="331"/>
        <end position="366"/>
    </location>
</feature>
<reference evidence="8 9" key="1">
    <citation type="submission" date="2024-11" db="EMBL/GenBank/DDBJ databases">
        <title>Chromosome-level genome assembly of the freshwater bivalve Anodonta woodiana.</title>
        <authorList>
            <person name="Chen X."/>
        </authorList>
    </citation>
    <scope>NUCLEOTIDE SEQUENCE [LARGE SCALE GENOMIC DNA]</scope>
    <source>
        <strain evidence="8">MN2024</strain>
        <tissue evidence="8">Gills</tissue>
    </source>
</reference>
<dbReference type="InterPro" id="IPR055111">
    <property type="entry name" value="RNF34_RFFL_HeH"/>
</dbReference>
<dbReference type="InterPro" id="IPR011011">
    <property type="entry name" value="Znf_FYVE_PHD"/>
</dbReference>
<dbReference type="Gene3D" id="1.10.720.140">
    <property type="match status" value="1"/>
</dbReference>
<comment type="caution">
    <text evidence="8">The sequence shown here is derived from an EMBL/GenBank/DDBJ whole genome shotgun (WGS) entry which is preliminary data.</text>
</comment>
<dbReference type="InterPro" id="IPR017455">
    <property type="entry name" value="Znf_FYVE-rel"/>
</dbReference>
<feature type="compositionally biased region" description="Low complexity" evidence="5">
    <location>
        <begin position="177"/>
        <end position="190"/>
    </location>
</feature>
<dbReference type="InterPro" id="IPR001841">
    <property type="entry name" value="Znf_RING"/>
</dbReference>
<evidence type="ECO:0000259" key="7">
    <source>
        <dbReference type="PROSITE" id="PS50178"/>
    </source>
</evidence>
<dbReference type="Gene3D" id="3.30.40.10">
    <property type="entry name" value="Zinc/RING finger domain, C3HC4 (zinc finger)"/>
    <property type="match status" value="1"/>
</dbReference>
<dbReference type="EMBL" id="JBJQND010000013">
    <property type="protein sequence ID" value="KAL3857861.1"/>
    <property type="molecule type" value="Genomic_DNA"/>
</dbReference>
<evidence type="ECO:0000313" key="9">
    <source>
        <dbReference type="Proteomes" id="UP001634394"/>
    </source>
</evidence>
<dbReference type="Pfam" id="PF13920">
    <property type="entry name" value="zf-C3HC4_3"/>
    <property type="match status" value="1"/>
</dbReference>
<evidence type="ECO:0000256" key="4">
    <source>
        <dbReference type="PROSITE-ProRule" id="PRU00175"/>
    </source>
</evidence>
<dbReference type="InterPro" id="IPR013083">
    <property type="entry name" value="Znf_RING/FYVE/PHD"/>
</dbReference>
<evidence type="ECO:0000256" key="3">
    <source>
        <dbReference type="ARBA" id="ARBA00022833"/>
    </source>
</evidence>
<feature type="region of interest" description="Disordered" evidence="5">
    <location>
        <begin position="142"/>
        <end position="201"/>
    </location>
</feature>
<organism evidence="8 9">
    <name type="scientific">Sinanodonta woodiana</name>
    <name type="common">Chinese pond mussel</name>
    <name type="synonym">Anodonta woodiana</name>
    <dbReference type="NCBI Taxonomy" id="1069815"/>
    <lineage>
        <taxon>Eukaryota</taxon>
        <taxon>Metazoa</taxon>
        <taxon>Spiralia</taxon>
        <taxon>Lophotrochozoa</taxon>
        <taxon>Mollusca</taxon>
        <taxon>Bivalvia</taxon>
        <taxon>Autobranchia</taxon>
        <taxon>Heteroconchia</taxon>
        <taxon>Palaeoheterodonta</taxon>
        <taxon>Unionida</taxon>
        <taxon>Unionoidea</taxon>
        <taxon>Unionidae</taxon>
        <taxon>Unioninae</taxon>
        <taxon>Sinanodonta</taxon>
    </lineage>
</organism>
<dbReference type="AlphaFoldDB" id="A0ABD3V9J0"/>
<evidence type="ECO:0000256" key="2">
    <source>
        <dbReference type="ARBA" id="ARBA00022771"/>
    </source>
</evidence>
<dbReference type="SUPFAM" id="SSF57850">
    <property type="entry name" value="RING/U-box"/>
    <property type="match status" value="1"/>
</dbReference>